<dbReference type="EMBL" id="VTWU01000002">
    <property type="protein sequence ID" value="KAA9338247.1"/>
    <property type="molecule type" value="Genomic_DNA"/>
</dbReference>
<comment type="caution">
    <text evidence="1">The sequence shown here is derived from an EMBL/GenBank/DDBJ whole genome shotgun (WGS) entry which is preliminary data.</text>
</comment>
<dbReference type="Proteomes" id="UP000326380">
    <property type="component" value="Unassembled WGS sequence"/>
</dbReference>
<gene>
    <name evidence="1" type="ORF">F0P96_05225</name>
</gene>
<sequence length="109" mass="12347">MAVIRPARPLPSLEALLIELEDQLPQYSYRLRRYVHGTCILAWRSTRPGAEIWVKAGGLLVEEAVPDNWTAALSGRFGLLGLLVMRLFNRRVGEARRVIARYLALRYGA</sequence>
<dbReference type="RefSeq" id="WP_151077771.1">
    <property type="nucleotide sequence ID" value="NZ_CP047647.1"/>
</dbReference>
<evidence type="ECO:0000313" key="2">
    <source>
        <dbReference type="Proteomes" id="UP000326380"/>
    </source>
</evidence>
<accession>A0AA88K011</accession>
<protein>
    <submittedName>
        <fullName evidence="1">Uncharacterized protein</fullName>
    </submittedName>
</protein>
<reference evidence="1 2" key="1">
    <citation type="submission" date="2019-09" db="EMBL/GenBank/DDBJ databases">
        <title>Genome sequence of Hymenobacter sp. M3.</title>
        <authorList>
            <person name="Srinivasan S."/>
        </authorList>
    </citation>
    <scope>NUCLEOTIDE SEQUENCE [LARGE SCALE GENOMIC DNA]</scope>
    <source>
        <strain evidence="1 2">M3</strain>
    </source>
</reference>
<keyword evidence="2" id="KW-1185">Reference proteome</keyword>
<dbReference type="AlphaFoldDB" id="A0AA88K011"/>
<name>A0AA88K011_9BACT</name>
<proteinExistence type="predicted"/>
<organism evidence="1 2">
    <name type="scientific">Hymenobacter busanensis</name>
    <dbReference type="NCBI Taxonomy" id="2607656"/>
    <lineage>
        <taxon>Bacteria</taxon>
        <taxon>Pseudomonadati</taxon>
        <taxon>Bacteroidota</taxon>
        <taxon>Cytophagia</taxon>
        <taxon>Cytophagales</taxon>
        <taxon>Hymenobacteraceae</taxon>
        <taxon>Hymenobacter</taxon>
    </lineage>
</organism>
<evidence type="ECO:0000313" key="1">
    <source>
        <dbReference type="EMBL" id="KAA9338247.1"/>
    </source>
</evidence>